<feature type="transmembrane region" description="Helical" evidence="2">
    <location>
        <begin position="6"/>
        <end position="27"/>
    </location>
</feature>
<evidence type="ECO:0000256" key="1">
    <source>
        <dbReference type="SAM" id="MobiDB-lite"/>
    </source>
</evidence>
<keyword evidence="2" id="KW-0472">Membrane</keyword>
<proteinExistence type="predicted"/>
<accession>A0ABR8KPT7</accession>
<feature type="compositionally biased region" description="Pro residues" evidence="1">
    <location>
        <begin position="55"/>
        <end position="65"/>
    </location>
</feature>
<reference evidence="3 4" key="1">
    <citation type="journal article" date="2020" name="ISME J.">
        <title>Comparative genomics reveals insights into cyanobacterial evolution and habitat adaptation.</title>
        <authorList>
            <person name="Chen M.Y."/>
            <person name="Teng W.K."/>
            <person name="Zhao L."/>
            <person name="Hu C.X."/>
            <person name="Zhou Y.K."/>
            <person name="Han B.P."/>
            <person name="Song L.R."/>
            <person name="Shu W.S."/>
        </authorList>
    </citation>
    <scope>NUCLEOTIDE SEQUENCE [LARGE SCALE GENOMIC DNA]</scope>
    <source>
        <strain evidence="3 4">FACHB-159</strain>
    </source>
</reference>
<evidence type="ECO:0000313" key="3">
    <source>
        <dbReference type="EMBL" id="MBD2739875.1"/>
    </source>
</evidence>
<feature type="region of interest" description="Disordered" evidence="1">
    <location>
        <begin position="54"/>
        <end position="75"/>
    </location>
</feature>
<dbReference type="EMBL" id="JACJTU010000131">
    <property type="protein sequence ID" value="MBD2739875.1"/>
    <property type="molecule type" value="Genomic_DNA"/>
</dbReference>
<feature type="region of interest" description="Disordered" evidence="1">
    <location>
        <begin position="114"/>
        <end position="156"/>
    </location>
</feature>
<organism evidence="3 4">
    <name type="scientific">Nostoc paludosum FACHB-159</name>
    <dbReference type="NCBI Taxonomy" id="2692908"/>
    <lineage>
        <taxon>Bacteria</taxon>
        <taxon>Bacillati</taxon>
        <taxon>Cyanobacteriota</taxon>
        <taxon>Cyanophyceae</taxon>
        <taxon>Nostocales</taxon>
        <taxon>Nostocaceae</taxon>
        <taxon>Nostoc</taxon>
    </lineage>
</organism>
<feature type="compositionally biased region" description="Low complexity" evidence="1">
    <location>
        <begin position="126"/>
        <end position="141"/>
    </location>
</feature>
<keyword evidence="2" id="KW-1133">Transmembrane helix</keyword>
<keyword evidence="2" id="KW-0812">Transmembrane</keyword>
<comment type="caution">
    <text evidence="3">The sequence shown here is derived from an EMBL/GenBank/DDBJ whole genome shotgun (WGS) entry which is preliminary data.</text>
</comment>
<sequence>MDIQIVLNWTIQILVMGFVCLMVMDFVNGLFSLRYYAIAKAATNPGAFATKPEPVAAPIPQPEITPDPKEQPQFAQLPDPWELTTGIQPTPIQTQYVVLRFLRLPLLPPAAQVQPKAKAIRKSTAKPKSTTTTKSSKSTNKAVTQKSSKSRKSAAA</sequence>
<dbReference type="Proteomes" id="UP000637383">
    <property type="component" value="Unassembled WGS sequence"/>
</dbReference>
<name>A0ABR8KPT7_9NOSO</name>
<evidence type="ECO:0000256" key="2">
    <source>
        <dbReference type="SAM" id="Phobius"/>
    </source>
</evidence>
<dbReference type="RefSeq" id="WP_190960346.1">
    <property type="nucleotide sequence ID" value="NZ_JACJTU010000131.1"/>
</dbReference>
<protein>
    <submittedName>
        <fullName evidence="3">Uncharacterized protein</fullName>
    </submittedName>
</protein>
<evidence type="ECO:0000313" key="4">
    <source>
        <dbReference type="Proteomes" id="UP000637383"/>
    </source>
</evidence>
<gene>
    <name evidence="3" type="ORF">H6H03_39635</name>
</gene>
<keyword evidence="4" id="KW-1185">Reference proteome</keyword>